<evidence type="ECO:0000256" key="2">
    <source>
        <dbReference type="ARBA" id="ARBA00023125"/>
    </source>
</evidence>
<keyword evidence="6" id="KW-1185">Reference proteome</keyword>
<evidence type="ECO:0000259" key="4">
    <source>
        <dbReference type="PROSITE" id="PS01124"/>
    </source>
</evidence>
<keyword evidence="3" id="KW-0804">Transcription</keyword>
<dbReference type="GO" id="GO:0003700">
    <property type="term" value="F:DNA-binding transcription factor activity"/>
    <property type="evidence" value="ECO:0007669"/>
    <property type="project" value="InterPro"/>
</dbReference>
<accession>A0A561R8B2</accession>
<dbReference type="SMART" id="SM00342">
    <property type="entry name" value="HTH_ARAC"/>
    <property type="match status" value="1"/>
</dbReference>
<keyword evidence="2" id="KW-0238">DNA-binding</keyword>
<organism evidence="5 6">
    <name type="scientific">Neorhizobium alkalisoli</name>
    <dbReference type="NCBI Taxonomy" id="528178"/>
    <lineage>
        <taxon>Bacteria</taxon>
        <taxon>Pseudomonadati</taxon>
        <taxon>Pseudomonadota</taxon>
        <taxon>Alphaproteobacteria</taxon>
        <taxon>Hyphomicrobiales</taxon>
        <taxon>Rhizobiaceae</taxon>
        <taxon>Rhizobium/Agrobacterium group</taxon>
        <taxon>Neorhizobium</taxon>
    </lineage>
</organism>
<evidence type="ECO:0000313" key="6">
    <source>
        <dbReference type="Proteomes" id="UP000320653"/>
    </source>
</evidence>
<evidence type="ECO:0000313" key="5">
    <source>
        <dbReference type="EMBL" id="TWF58845.1"/>
    </source>
</evidence>
<dbReference type="InterPro" id="IPR018062">
    <property type="entry name" value="HTH_AraC-typ_CS"/>
</dbReference>
<sequence length="318" mass="35591">MPKDQSLDNRNMEYLRVLRTPQVVASSLSGGLLSASRITRDTPGHGMTDDHVPEDAFMLSLQRRDYQGALWVDGKQVDFRGSRRGNFTLYDYSRVWRADLQSPFDCVNFYISRRALFSLEEEIGTKPLEGFDIAPGADINDPIVHNIVNALVPIFDGRYDTNQLLLDYVGTGLLVHLASTYGSVHRQSHIRRGGLTPLQLNRATALLDANLHGRLNLSDVARECGLSSSYFARAFKVSTGGTPHQWLAQRRIDKATELMRNSSLTLKEIAASCGFSDQAHFTRVFSEAKGMPPAAWRRNVILTPSFSLYQVSPKFRPS</sequence>
<dbReference type="PROSITE" id="PS01124">
    <property type="entry name" value="HTH_ARAC_FAMILY_2"/>
    <property type="match status" value="1"/>
</dbReference>
<feature type="domain" description="HTH araC/xylS-type" evidence="4">
    <location>
        <begin position="201"/>
        <end position="299"/>
    </location>
</feature>
<dbReference type="Pfam" id="PF12833">
    <property type="entry name" value="HTH_18"/>
    <property type="match status" value="1"/>
</dbReference>
<dbReference type="Gene3D" id="1.10.10.60">
    <property type="entry name" value="Homeodomain-like"/>
    <property type="match status" value="2"/>
</dbReference>
<dbReference type="EMBL" id="VIWP01000001">
    <property type="protein sequence ID" value="TWF58845.1"/>
    <property type="molecule type" value="Genomic_DNA"/>
</dbReference>
<dbReference type="InterPro" id="IPR020449">
    <property type="entry name" value="Tscrpt_reg_AraC-type_HTH"/>
</dbReference>
<reference evidence="5 6" key="1">
    <citation type="submission" date="2019-06" db="EMBL/GenBank/DDBJ databases">
        <title>Sorghum-associated microbial communities from plants grown in Nebraska, USA.</title>
        <authorList>
            <person name="Schachtman D."/>
        </authorList>
    </citation>
    <scope>NUCLEOTIDE SEQUENCE [LARGE SCALE GENOMIC DNA]</scope>
    <source>
        <strain evidence="5 6">1225</strain>
    </source>
</reference>
<dbReference type="AlphaFoldDB" id="A0A561R8B2"/>
<gene>
    <name evidence="5" type="ORF">FHW37_101649</name>
</gene>
<protein>
    <submittedName>
        <fullName evidence="5">AraC family transcriptional regulator</fullName>
    </submittedName>
</protein>
<dbReference type="GO" id="GO:0043565">
    <property type="term" value="F:sequence-specific DNA binding"/>
    <property type="evidence" value="ECO:0007669"/>
    <property type="project" value="InterPro"/>
</dbReference>
<dbReference type="Proteomes" id="UP000320653">
    <property type="component" value="Unassembled WGS sequence"/>
</dbReference>
<dbReference type="PRINTS" id="PR00032">
    <property type="entry name" value="HTHARAC"/>
</dbReference>
<dbReference type="SUPFAM" id="SSF46689">
    <property type="entry name" value="Homeodomain-like"/>
    <property type="match status" value="2"/>
</dbReference>
<dbReference type="InterPro" id="IPR009057">
    <property type="entry name" value="Homeodomain-like_sf"/>
</dbReference>
<evidence type="ECO:0000256" key="1">
    <source>
        <dbReference type="ARBA" id="ARBA00023015"/>
    </source>
</evidence>
<dbReference type="InterPro" id="IPR050204">
    <property type="entry name" value="AraC_XylS_family_regulators"/>
</dbReference>
<evidence type="ECO:0000256" key="3">
    <source>
        <dbReference type="ARBA" id="ARBA00023163"/>
    </source>
</evidence>
<dbReference type="PANTHER" id="PTHR46796:SF14">
    <property type="entry name" value="TRANSCRIPTIONAL REGULATORY PROTEIN"/>
    <property type="match status" value="1"/>
</dbReference>
<name>A0A561R8B2_9HYPH</name>
<proteinExistence type="predicted"/>
<dbReference type="PROSITE" id="PS00041">
    <property type="entry name" value="HTH_ARAC_FAMILY_1"/>
    <property type="match status" value="1"/>
</dbReference>
<comment type="caution">
    <text evidence="5">The sequence shown here is derived from an EMBL/GenBank/DDBJ whole genome shotgun (WGS) entry which is preliminary data.</text>
</comment>
<dbReference type="InterPro" id="IPR018060">
    <property type="entry name" value="HTH_AraC"/>
</dbReference>
<dbReference type="PANTHER" id="PTHR46796">
    <property type="entry name" value="HTH-TYPE TRANSCRIPTIONAL ACTIVATOR RHAS-RELATED"/>
    <property type="match status" value="1"/>
</dbReference>
<keyword evidence="1" id="KW-0805">Transcription regulation</keyword>